<feature type="region of interest" description="Disordered" evidence="1">
    <location>
        <begin position="471"/>
        <end position="586"/>
    </location>
</feature>
<dbReference type="InterPro" id="IPR001309">
    <property type="entry name" value="Pept_C14_p20"/>
</dbReference>
<sequence>MKSCESFARASRELVFRAPLLNALTLSLAVAGWSVTWSSNVSAASPFHALLIGNNAYEAERLRNPINDVELLGKALRDLGFVVTIESDLGHREMDDALFDFTQRVPKGGLAFFYFAGHGIGIQDDHFLIPVDARLRDSSALKYQTVSQDYVLDALNQSGANTKVLMMDCCRNNPFERRWPVTQRNPSSEWSPRTETPDGTLIAYATAENQPALDGEGENSPFAFNLSAKLRDRPSSGLYLLDAIRSASEAVKQQTGQRAWVHFDSSMPRVCLSEPPNNQAQVASASNQGRDKELVSREDLPPRREDTTKGLMETSLLAQARTYLKQGDYDLAIDAYTVVALDPEVSRADRTSALQDRSAAYLRRAGENDFERALIDAKAIGGAGIQLPHLANSSPMRIQRQQTGTIYRHQIATITSVSGDFYYVQSVYGGQDQHGWVSKSAFRVEQASDVEPKPKVVVDKVVSPVTLNSTSVVSASVSPPTRPSSFEGVQVPSPSSSAPYPVIRQSTPIRSSSSMVNPPMASSSRYTSAGYPQPSTSTQYRGQTNSFYRTPATTSGPRYQLQQSSQSSRGRSRAGGGCPHCKLGRR</sequence>
<feature type="region of interest" description="Disordered" evidence="1">
    <location>
        <begin position="274"/>
        <end position="307"/>
    </location>
</feature>
<name>A0A7W5DW62_9BACT</name>
<dbReference type="PANTHER" id="PTHR22576:SF37">
    <property type="entry name" value="MUCOSA-ASSOCIATED LYMPHOID TISSUE LYMPHOMA TRANSLOCATION PROTEIN 1"/>
    <property type="match status" value="1"/>
</dbReference>
<protein>
    <recommendedName>
        <fullName evidence="2">Caspase family p20 domain-containing protein</fullName>
    </recommendedName>
</protein>
<dbReference type="InterPro" id="IPR052039">
    <property type="entry name" value="Caspase-related_regulators"/>
</dbReference>
<dbReference type="GO" id="GO:0004197">
    <property type="term" value="F:cysteine-type endopeptidase activity"/>
    <property type="evidence" value="ECO:0007669"/>
    <property type="project" value="InterPro"/>
</dbReference>
<feature type="domain" description="Caspase family p20" evidence="2">
    <location>
        <begin position="49"/>
        <end position="174"/>
    </location>
</feature>
<comment type="caution">
    <text evidence="3">The sequence shown here is derived from an EMBL/GenBank/DDBJ whole genome shotgun (WGS) entry which is preliminary data.</text>
</comment>
<accession>A0A7W5DW62</accession>
<dbReference type="EMBL" id="JACHXU010000003">
    <property type="protein sequence ID" value="MBB3205287.1"/>
    <property type="molecule type" value="Genomic_DNA"/>
</dbReference>
<evidence type="ECO:0000256" key="1">
    <source>
        <dbReference type="SAM" id="MobiDB-lite"/>
    </source>
</evidence>
<feature type="compositionally biased region" description="Low complexity" evidence="1">
    <location>
        <begin position="471"/>
        <end position="485"/>
    </location>
</feature>
<evidence type="ECO:0000313" key="4">
    <source>
        <dbReference type="Proteomes" id="UP000536179"/>
    </source>
</evidence>
<feature type="compositionally biased region" description="Basic and acidic residues" evidence="1">
    <location>
        <begin position="289"/>
        <end position="307"/>
    </location>
</feature>
<dbReference type="Gene3D" id="3.40.50.1460">
    <property type="match status" value="1"/>
</dbReference>
<evidence type="ECO:0000259" key="2">
    <source>
        <dbReference type="PROSITE" id="PS50208"/>
    </source>
</evidence>
<dbReference type="SUPFAM" id="SSF52129">
    <property type="entry name" value="Caspase-like"/>
    <property type="match status" value="1"/>
</dbReference>
<evidence type="ECO:0000313" key="3">
    <source>
        <dbReference type="EMBL" id="MBB3205287.1"/>
    </source>
</evidence>
<feature type="compositionally biased region" description="Polar residues" evidence="1">
    <location>
        <begin position="533"/>
        <end position="557"/>
    </location>
</feature>
<dbReference type="InterPro" id="IPR029030">
    <property type="entry name" value="Caspase-like_dom_sf"/>
</dbReference>
<dbReference type="InterPro" id="IPR011600">
    <property type="entry name" value="Pept_C14_caspase"/>
</dbReference>
<keyword evidence="4" id="KW-1185">Reference proteome</keyword>
<feature type="compositionally biased region" description="Polar residues" evidence="1">
    <location>
        <begin position="504"/>
        <end position="527"/>
    </location>
</feature>
<dbReference type="Proteomes" id="UP000536179">
    <property type="component" value="Unassembled WGS sequence"/>
</dbReference>
<feature type="compositionally biased region" description="Low complexity" evidence="1">
    <location>
        <begin position="492"/>
        <end position="501"/>
    </location>
</feature>
<gene>
    <name evidence="3" type="ORF">FHS27_001087</name>
</gene>
<organism evidence="3 4">
    <name type="scientific">Aporhodopirellula rubra</name>
    <dbReference type="NCBI Taxonomy" id="980271"/>
    <lineage>
        <taxon>Bacteria</taxon>
        <taxon>Pseudomonadati</taxon>
        <taxon>Planctomycetota</taxon>
        <taxon>Planctomycetia</taxon>
        <taxon>Pirellulales</taxon>
        <taxon>Pirellulaceae</taxon>
        <taxon>Aporhodopirellula</taxon>
    </lineage>
</organism>
<proteinExistence type="predicted"/>
<dbReference type="GO" id="GO:0006508">
    <property type="term" value="P:proteolysis"/>
    <property type="evidence" value="ECO:0007669"/>
    <property type="project" value="InterPro"/>
</dbReference>
<dbReference type="PANTHER" id="PTHR22576">
    <property type="entry name" value="MUCOSA ASSOCIATED LYMPHOID TISSUE LYMPHOMA TRANSLOCATION PROTEIN 1/PARACASPASE"/>
    <property type="match status" value="1"/>
</dbReference>
<reference evidence="3 4" key="1">
    <citation type="submission" date="2020-08" db="EMBL/GenBank/DDBJ databases">
        <title>Genomic Encyclopedia of Type Strains, Phase III (KMG-III): the genomes of soil and plant-associated and newly described type strains.</title>
        <authorList>
            <person name="Whitman W."/>
        </authorList>
    </citation>
    <scope>NUCLEOTIDE SEQUENCE [LARGE SCALE GENOMIC DNA]</scope>
    <source>
        <strain evidence="3 4">CECT 8075</strain>
    </source>
</reference>
<feature type="compositionally biased region" description="Polar residues" evidence="1">
    <location>
        <begin position="275"/>
        <end position="288"/>
    </location>
</feature>
<feature type="compositionally biased region" description="Low complexity" evidence="1">
    <location>
        <begin position="558"/>
        <end position="569"/>
    </location>
</feature>
<dbReference type="Pfam" id="PF00656">
    <property type="entry name" value="Peptidase_C14"/>
    <property type="match status" value="1"/>
</dbReference>
<dbReference type="PROSITE" id="PS50208">
    <property type="entry name" value="CASPASE_P20"/>
    <property type="match status" value="1"/>
</dbReference>
<dbReference type="AlphaFoldDB" id="A0A7W5DW62"/>